<evidence type="ECO:0000313" key="6">
    <source>
        <dbReference type="EMBL" id="MCW3487266.1"/>
    </source>
</evidence>
<evidence type="ECO:0000256" key="3">
    <source>
        <dbReference type="ARBA" id="ARBA00022801"/>
    </source>
</evidence>
<evidence type="ECO:0000256" key="2">
    <source>
        <dbReference type="ARBA" id="ARBA00022723"/>
    </source>
</evidence>
<reference evidence="6 7" key="1">
    <citation type="submission" date="2022-10" db="EMBL/GenBank/DDBJ databases">
        <title>Chitinophaga nivalis PC15 sp. nov., isolated from Pyeongchang county, South Korea.</title>
        <authorList>
            <person name="Trinh H.N."/>
        </authorList>
    </citation>
    <scope>NUCLEOTIDE SEQUENCE [LARGE SCALE GENOMIC DNA]</scope>
    <source>
        <strain evidence="6 7">PC14</strain>
    </source>
</reference>
<dbReference type="InterPro" id="IPR001279">
    <property type="entry name" value="Metallo-B-lactamas"/>
</dbReference>
<dbReference type="PANTHER" id="PTHR42978:SF6">
    <property type="entry name" value="QUORUM-QUENCHING LACTONASE YTNP-RELATED"/>
    <property type="match status" value="1"/>
</dbReference>
<dbReference type="SMART" id="SM00849">
    <property type="entry name" value="Lactamase_B"/>
    <property type="match status" value="1"/>
</dbReference>
<dbReference type="SUPFAM" id="SSF56281">
    <property type="entry name" value="Metallo-hydrolase/oxidoreductase"/>
    <property type="match status" value="1"/>
</dbReference>
<protein>
    <submittedName>
        <fullName evidence="6">MBL fold metallo-hydrolase</fullName>
    </submittedName>
</protein>
<evidence type="ECO:0000313" key="7">
    <source>
        <dbReference type="Proteomes" id="UP001207742"/>
    </source>
</evidence>
<dbReference type="CDD" id="cd07720">
    <property type="entry name" value="OPHC2-like_MBL-fold"/>
    <property type="match status" value="1"/>
</dbReference>
<evidence type="ECO:0000256" key="4">
    <source>
        <dbReference type="ARBA" id="ARBA00022833"/>
    </source>
</evidence>
<comment type="similarity">
    <text evidence="1">Belongs to the metallo-beta-lactamase superfamily.</text>
</comment>
<evidence type="ECO:0000256" key="1">
    <source>
        <dbReference type="ARBA" id="ARBA00007749"/>
    </source>
</evidence>
<accession>A0ABT3ITP7</accession>
<proteinExistence type="inferred from homology"/>
<name>A0ABT3ITP7_9BACT</name>
<keyword evidence="7" id="KW-1185">Reference proteome</keyword>
<feature type="domain" description="Metallo-beta-lactamase" evidence="5">
    <location>
        <begin position="92"/>
        <end position="301"/>
    </location>
</feature>
<sequence>MERRALVKNLFVLGMTASLPLKTLFARQHSAPLNVKRPFHRFQLGELELTTITDGHLVIAPVQPAFAPNAAAAEVEGLLKASFRSTKEIDLSMNILAIRKGKQVILVDSGAGYSFGSGCGWLPQSLSDAGISPEEVTDIILSHAHTDHSGGLIKKDGSLVFPNAQIYLSAVEHRFWMSDHPDFSKAKFDNKDQLNHIIAETKKIFTTVKDRLKLFDHPTELFGCIRLELAAGHTPGHTLVHVFSGSEEIVHIADLMHSDVLLFPHPEWGFYGDTDFTAAAATRKKVLQVLAEKKAKVFAYHLPWPGIGHVRKQDKGFEWIPETYSFPA</sequence>
<dbReference type="Pfam" id="PF00753">
    <property type="entry name" value="Lactamase_B"/>
    <property type="match status" value="1"/>
</dbReference>
<keyword evidence="2" id="KW-0479">Metal-binding</keyword>
<dbReference type="PANTHER" id="PTHR42978">
    <property type="entry name" value="QUORUM-QUENCHING LACTONASE YTNP-RELATED-RELATED"/>
    <property type="match status" value="1"/>
</dbReference>
<organism evidence="6 7">
    <name type="scientific">Chitinophaga nivalis</name>
    <dbReference type="NCBI Taxonomy" id="2991709"/>
    <lineage>
        <taxon>Bacteria</taxon>
        <taxon>Pseudomonadati</taxon>
        <taxon>Bacteroidota</taxon>
        <taxon>Chitinophagia</taxon>
        <taxon>Chitinophagales</taxon>
        <taxon>Chitinophagaceae</taxon>
        <taxon>Chitinophaga</taxon>
    </lineage>
</organism>
<dbReference type="Gene3D" id="3.60.15.10">
    <property type="entry name" value="Ribonuclease Z/Hydroxyacylglutathione hydrolase-like"/>
    <property type="match status" value="1"/>
</dbReference>
<evidence type="ECO:0000259" key="5">
    <source>
        <dbReference type="SMART" id="SM00849"/>
    </source>
</evidence>
<dbReference type="InterPro" id="IPR051013">
    <property type="entry name" value="MBL_superfamily_lactonases"/>
</dbReference>
<gene>
    <name evidence="6" type="ORF">OL497_25435</name>
</gene>
<dbReference type="EMBL" id="JAPDNS010000002">
    <property type="protein sequence ID" value="MCW3487266.1"/>
    <property type="molecule type" value="Genomic_DNA"/>
</dbReference>
<dbReference type="InterPro" id="IPR036866">
    <property type="entry name" value="RibonucZ/Hydroxyglut_hydro"/>
</dbReference>
<dbReference type="Proteomes" id="UP001207742">
    <property type="component" value="Unassembled WGS sequence"/>
</dbReference>
<keyword evidence="3" id="KW-0378">Hydrolase</keyword>
<keyword evidence="4" id="KW-0862">Zinc</keyword>
<dbReference type="RefSeq" id="WP_264734076.1">
    <property type="nucleotide sequence ID" value="NZ_JAPDNR010000001.1"/>
</dbReference>
<comment type="caution">
    <text evidence="6">The sequence shown here is derived from an EMBL/GenBank/DDBJ whole genome shotgun (WGS) entry which is preliminary data.</text>
</comment>